<organism evidence="1">
    <name type="scientific">marine sediment metagenome</name>
    <dbReference type="NCBI Taxonomy" id="412755"/>
    <lineage>
        <taxon>unclassified sequences</taxon>
        <taxon>metagenomes</taxon>
        <taxon>ecological metagenomes</taxon>
    </lineage>
</organism>
<dbReference type="AlphaFoldDB" id="A0A0F8W8Z6"/>
<proteinExistence type="predicted"/>
<gene>
    <name evidence="1" type="ORF">LCGC14_3096300</name>
</gene>
<dbReference type="EMBL" id="LAZR01066584">
    <property type="protein sequence ID" value="KKK53287.1"/>
    <property type="molecule type" value="Genomic_DNA"/>
</dbReference>
<protein>
    <submittedName>
        <fullName evidence="1">Uncharacterized protein</fullName>
    </submittedName>
</protein>
<reference evidence="1" key="1">
    <citation type="journal article" date="2015" name="Nature">
        <title>Complex archaea that bridge the gap between prokaryotes and eukaryotes.</title>
        <authorList>
            <person name="Spang A."/>
            <person name="Saw J.H."/>
            <person name="Jorgensen S.L."/>
            <person name="Zaremba-Niedzwiedzka K."/>
            <person name="Martijn J."/>
            <person name="Lind A.E."/>
            <person name="van Eijk R."/>
            <person name="Schleper C."/>
            <person name="Guy L."/>
            <person name="Ettema T.J."/>
        </authorList>
    </citation>
    <scope>NUCLEOTIDE SEQUENCE</scope>
</reference>
<accession>A0A0F8W8Z6</accession>
<comment type="caution">
    <text evidence="1">The sequence shown here is derived from an EMBL/GenBank/DDBJ whole genome shotgun (WGS) entry which is preliminary data.</text>
</comment>
<evidence type="ECO:0000313" key="1">
    <source>
        <dbReference type="EMBL" id="KKK53287.1"/>
    </source>
</evidence>
<name>A0A0F8W8Z6_9ZZZZ</name>
<sequence length="69" mass="7904">MMAVTQVFTEAQATLHWSVKVRREIEAVYLCPHCQQWHDVDIQAGNYPTCQTTGKRTVLLGWNEAVKSQ</sequence>